<gene>
    <name evidence="1" type="ORF">SAMN05444277_11072</name>
</gene>
<dbReference type="EMBL" id="FOXQ01000010">
    <property type="protein sequence ID" value="SFQ37797.1"/>
    <property type="molecule type" value="Genomic_DNA"/>
</dbReference>
<dbReference type="OrthoDB" id="5914937at2"/>
<dbReference type="Proteomes" id="UP000199031">
    <property type="component" value="Unassembled WGS sequence"/>
</dbReference>
<organism evidence="1 2">
    <name type="scientific">Parafilimonas terrae</name>
    <dbReference type="NCBI Taxonomy" id="1465490"/>
    <lineage>
        <taxon>Bacteria</taxon>
        <taxon>Pseudomonadati</taxon>
        <taxon>Bacteroidota</taxon>
        <taxon>Chitinophagia</taxon>
        <taxon>Chitinophagales</taxon>
        <taxon>Chitinophagaceae</taxon>
        <taxon>Parafilimonas</taxon>
    </lineage>
</organism>
<evidence type="ECO:0000313" key="2">
    <source>
        <dbReference type="Proteomes" id="UP000199031"/>
    </source>
</evidence>
<name>A0A1I5Y1E1_9BACT</name>
<accession>A0A1I5Y1E1</accession>
<sequence length="259" mass="28439">MNVSFERWKSNDAVQCIAGQNTLAIGVAVGPRILSFTHNGGENILYEDHTGFSVGAWYMYGGHRFTTAPENDESYHPDNDPCEVRLEGTSVHISAKQRPNGLVLSLVISEASQGGFYIDHVLFNAGVREWEGALWAITCVPRSCKLSGSCTTKAINFWPGTDASKWKLDDGKIKVEDGNFRGKAGWHSVSPELTAISQQGKFTVSSPDITTAELCVDKGSNTEIFVCPGWAELETLSERFLVAPGGSVTHRQHWKFKSR</sequence>
<dbReference type="STRING" id="1465490.SAMN05444277_11072"/>
<reference evidence="1 2" key="1">
    <citation type="submission" date="2016-10" db="EMBL/GenBank/DDBJ databases">
        <authorList>
            <person name="de Groot N.N."/>
        </authorList>
    </citation>
    <scope>NUCLEOTIDE SEQUENCE [LARGE SCALE GENOMIC DNA]</scope>
    <source>
        <strain evidence="1 2">DSM 28286</strain>
    </source>
</reference>
<dbReference type="RefSeq" id="WP_090660511.1">
    <property type="nucleotide sequence ID" value="NZ_FOXQ01000010.1"/>
</dbReference>
<protein>
    <submittedName>
        <fullName evidence="1">Uncharacterized protein</fullName>
    </submittedName>
</protein>
<dbReference type="AlphaFoldDB" id="A0A1I5Y1E1"/>
<proteinExistence type="predicted"/>
<evidence type="ECO:0000313" key="1">
    <source>
        <dbReference type="EMBL" id="SFQ37797.1"/>
    </source>
</evidence>
<keyword evidence="2" id="KW-1185">Reference proteome</keyword>